<feature type="domain" description="PD-(D/E)XK endonuclease-like" evidence="1">
    <location>
        <begin position="10"/>
        <end position="302"/>
    </location>
</feature>
<evidence type="ECO:0000259" key="1">
    <source>
        <dbReference type="Pfam" id="PF12705"/>
    </source>
</evidence>
<accession>A0AAE5CAB4</accession>
<gene>
    <name evidence="2" type="ORF">GWO12_04800</name>
</gene>
<dbReference type="AlphaFoldDB" id="A0AAE5CAB4"/>
<evidence type="ECO:0000313" key="2">
    <source>
        <dbReference type="EMBL" id="NIR74417.1"/>
    </source>
</evidence>
<proteinExistence type="predicted"/>
<comment type="caution">
    <text evidence="2">The sequence shown here is derived from an EMBL/GenBank/DDBJ whole genome shotgun (WGS) entry which is preliminary data.</text>
</comment>
<dbReference type="Proteomes" id="UP000702544">
    <property type="component" value="Unassembled WGS sequence"/>
</dbReference>
<dbReference type="Gene3D" id="3.90.320.10">
    <property type="match status" value="1"/>
</dbReference>
<name>A0AAE5CAB4_9BACT</name>
<protein>
    <submittedName>
        <fullName evidence="2">PD-(D/E)XK nuclease family protein</fullName>
    </submittedName>
</protein>
<reference evidence="2 3" key="1">
    <citation type="submission" date="2020-01" db="EMBL/GenBank/DDBJ databases">
        <title>Genomes assembled from Gulf of Kutch pelagic sediment metagenomes.</title>
        <authorList>
            <person name="Chandrashekar M."/>
            <person name="Mahajan M.S."/>
            <person name="Dave K.J."/>
            <person name="Vatsa P."/>
            <person name="Nathani N.M."/>
        </authorList>
    </citation>
    <scope>NUCLEOTIDE SEQUENCE [LARGE SCALE GENOMIC DNA]</scope>
    <source>
        <strain evidence="2">KS3-K002</strain>
    </source>
</reference>
<dbReference type="InterPro" id="IPR038726">
    <property type="entry name" value="PDDEXK_AddAB-type"/>
</dbReference>
<organism evidence="2 3">
    <name type="scientific">Candidatus Kutchimonas denitrificans</name>
    <dbReference type="NCBI Taxonomy" id="3056748"/>
    <lineage>
        <taxon>Bacteria</taxon>
        <taxon>Pseudomonadati</taxon>
        <taxon>Gemmatimonadota</taxon>
        <taxon>Gemmatimonadia</taxon>
        <taxon>Candidatus Palauibacterales</taxon>
        <taxon>Candidatus Palauibacteraceae</taxon>
        <taxon>Candidatus Kutchimonas</taxon>
    </lineage>
</organism>
<dbReference type="EMBL" id="JAACAK010000039">
    <property type="protein sequence ID" value="NIR74417.1"/>
    <property type="molecule type" value="Genomic_DNA"/>
</dbReference>
<dbReference type="InterPro" id="IPR011604">
    <property type="entry name" value="PDDEXK-like_dom_sf"/>
</dbReference>
<evidence type="ECO:0000313" key="3">
    <source>
        <dbReference type="Proteomes" id="UP000702544"/>
    </source>
</evidence>
<dbReference type="Pfam" id="PF12705">
    <property type="entry name" value="PDDEXK_1"/>
    <property type="match status" value="1"/>
</dbReference>
<sequence length="306" mass="35154">MIFGLYPEFSWSHSRGRQLERCARSYYWNYYGSHNGWTDDAEPEARLAYRLKKLTSLHIQVGSVVHELAAEAIKRARAGHTVDADQLIDRGRDRLNRAWLESKDREAFVRRPNGRTMLGSFYYDDGPSPRTIARVKEKLFTSVPNLLASRSFREAVAAPFVEVEEPDELTSFHLNGFTIFARPDLLYRDEDGMYHLVDWKTGKPSASHLQQLRVYGLFVYSRGDLEAGPMQGHLEYVYAGSRADSAITAAELESQEREIAASVSKMRRYLEDAERNKPLPMSEFPRTNETSECRWCKFYELCGDGS</sequence>